<dbReference type="SUPFAM" id="SSF47370">
    <property type="entry name" value="Bromodomain"/>
    <property type="match status" value="1"/>
</dbReference>
<keyword evidence="1 2" id="KW-0103">Bromodomain</keyword>
<dbReference type="GO" id="GO:0035267">
    <property type="term" value="C:NuA4 histone acetyltransferase complex"/>
    <property type="evidence" value="ECO:0007669"/>
    <property type="project" value="TreeGrafter"/>
</dbReference>
<evidence type="ECO:0000256" key="1">
    <source>
        <dbReference type="ARBA" id="ARBA00023117"/>
    </source>
</evidence>
<dbReference type="GO" id="GO:0006325">
    <property type="term" value="P:chromatin organization"/>
    <property type="evidence" value="ECO:0007669"/>
    <property type="project" value="UniProtKB-ARBA"/>
</dbReference>
<dbReference type="CDD" id="cd04369">
    <property type="entry name" value="Bromodomain"/>
    <property type="match status" value="1"/>
</dbReference>
<feature type="region of interest" description="Disordered" evidence="3">
    <location>
        <begin position="289"/>
        <end position="338"/>
    </location>
</feature>
<name>A0A4S4LUM5_9AGAM</name>
<dbReference type="SMART" id="SM00297">
    <property type="entry name" value="BROMO"/>
    <property type="match status" value="1"/>
</dbReference>
<dbReference type="PROSITE" id="PS50014">
    <property type="entry name" value="BROMODOMAIN_2"/>
    <property type="match status" value="1"/>
</dbReference>
<dbReference type="Pfam" id="PF00439">
    <property type="entry name" value="Bromodomain"/>
    <property type="match status" value="1"/>
</dbReference>
<organism evidence="5 6">
    <name type="scientific">Bondarzewia mesenterica</name>
    <dbReference type="NCBI Taxonomy" id="1095465"/>
    <lineage>
        <taxon>Eukaryota</taxon>
        <taxon>Fungi</taxon>
        <taxon>Dikarya</taxon>
        <taxon>Basidiomycota</taxon>
        <taxon>Agaricomycotina</taxon>
        <taxon>Agaricomycetes</taxon>
        <taxon>Russulales</taxon>
        <taxon>Bondarzewiaceae</taxon>
        <taxon>Bondarzewia</taxon>
    </lineage>
</organism>
<reference evidence="5 6" key="1">
    <citation type="submission" date="2019-02" db="EMBL/GenBank/DDBJ databases">
        <title>Genome sequencing of the rare red list fungi Bondarzewia mesenterica.</title>
        <authorList>
            <person name="Buettner E."/>
            <person name="Kellner H."/>
        </authorList>
    </citation>
    <scope>NUCLEOTIDE SEQUENCE [LARGE SCALE GENOMIC DNA]</scope>
    <source>
        <strain evidence="5 6">DSM 108281</strain>
    </source>
</reference>
<proteinExistence type="predicted"/>
<evidence type="ECO:0000313" key="6">
    <source>
        <dbReference type="Proteomes" id="UP000310158"/>
    </source>
</evidence>
<keyword evidence="6" id="KW-1185">Reference proteome</keyword>
<dbReference type="InterPro" id="IPR036427">
    <property type="entry name" value="Bromodomain-like_sf"/>
</dbReference>
<feature type="domain" description="Bromo" evidence="4">
    <location>
        <begin position="446"/>
        <end position="516"/>
    </location>
</feature>
<evidence type="ECO:0000256" key="2">
    <source>
        <dbReference type="PROSITE-ProRule" id="PRU00035"/>
    </source>
</evidence>
<feature type="compositionally biased region" description="Polar residues" evidence="3">
    <location>
        <begin position="307"/>
        <end position="317"/>
    </location>
</feature>
<dbReference type="PRINTS" id="PR00503">
    <property type="entry name" value="BROMODOMAIN"/>
</dbReference>
<evidence type="ECO:0000313" key="5">
    <source>
        <dbReference type="EMBL" id="THH15488.1"/>
    </source>
</evidence>
<accession>A0A4S4LUM5</accession>
<dbReference type="Gene3D" id="1.20.920.10">
    <property type="entry name" value="Bromodomain-like"/>
    <property type="match status" value="1"/>
</dbReference>
<evidence type="ECO:0000256" key="3">
    <source>
        <dbReference type="SAM" id="MobiDB-lite"/>
    </source>
</evidence>
<dbReference type="PANTHER" id="PTHR15398:SF4">
    <property type="entry name" value="BROMODOMAIN-CONTAINING PROTEIN 8 ISOFORM X1"/>
    <property type="match status" value="1"/>
</dbReference>
<dbReference type="EMBL" id="SGPL01000207">
    <property type="protein sequence ID" value="THH15488.1"/>
    <property type="molecule type" value="Genomic_DNA"/>
</dbReference>
<comment type="caution">
    <text evidence="5">The sequence shown here is derived from an EMBL/GenBank/DDBJ whole genome shotgun (WGS) entry which is preliminary data.</text>
</comment>
<protein>
    <recommendedName>
        <fullName evidence="4">Bromo domain-containing protein</fullName>
    </recommendedName>
</protein>
<dbReference type="AlphaFoldDB" id="A0A4S4LUM5"/>
<dbReference type="PANTHER" id="PTHR15398">
    <property type="entry name" value="BROMODOMAIN-CONTAINING PROTEIN 8"/>
    <property type="match status" value="1"/>
</dbReference>
<evidence type="ECO:0000259" key="4">
    <source>
        <dbReference type="PROSITE" id="PS50014"/>
    </source>
</evidence>
<dbReference type="OrthoDB" id="1742084at2759"/>
<dbReference type="Proteomes" id="UP000310158">
    <property type="component" value="Unassembled WGS sequence"/>
</dbReference>
<gene>
    <name evidence="5" type="ORF">EW146_g4990</name>
</gene>
<feature type="compositionally biased region" description="Basic and acidic residues" evidence="3">
    <location>
        <begin position="326"/>
        <end position="336"/>
    </location>
</feature>
<sequence>MAATRSARRAASALLNPEDLNKLERLILAQAVYEIGSGSWSGVSRVVSEHPLLSRPKGSFTSESCQSIYLQLMNDAGLVSSDADLVARHGPSNLKLAQRMYEARLLEIRELIAAEETKFKTVVAEIDAIRLGAWDDRIGERLSGKSKLLEESSTEDTEVSQPLLTPDLSIDKQHFYLFNKDVRQTLRASTEVTNTVEIKAVEATESDSTCHQAQNTPLHASYHADGHANPQMDDHDAGQLVEQQDSSRDGFTTLQNQPVIIQDDVCVEGAVVDVVAASPQGPLTAEKLPQLNDEQRRETQKVKMTVDSGQKQETTLADSIDTPGNELKEPLAKEAETVEEIEDDAADVEMKVLTPEGQLGLADSPVESRFSRQDSKRKASDVEHLLSDSEREQKRTREESQPAEEDDSSGSAGPSRRRPLRPPTTEATQVSKKFQSVIIMLHSQISQHRNGNIFHNPIKNSEAPDYREIVKRPMDLKTIKTRIKDGAISNSAEFQRDVYLMFANSMMYNRPKSDIYNMAEEMMLESEAQINSFRQTEGFIRGGHHRP</sequence>
<feature type="compositionally biased region" description="Basic and acidic residues" evidence="3">
    <location>
        <begin position="369"/>
        <end position="400"/>
    </location>
</feature>
<feature type="region of interest" description="Disordered" evidence="3">
    <location>
        <begin position="356"/>
        <end position="431"/>
    </location>
</feature>
<dbReference type="InterPro" id="IPR001487">
    <property type="entry name" value="Bromodomain"/>
</dbReference>